<organism evidence="2 3">
    <name type="scientific">Vibrio hepatarius</name>
    <dbReference type="NCBI Taxonomy" id="171383"/>
    <lineage>
        <taxon>Bacteria</taxon>
        <taxon>Pseudomonadati</taxon>
        <taxon>Pseudomonadota</taxon>
        <taxon>Gammaproteobacteria</taxon>
        <taxon>Vibrionales</taxon>
        <taxon>Vibrionaceae</taxon>
        <taxon>Vibrio</taxon>
        <taxon>Vibrio oreintalis group</taxon>
    </lineage>
</organism>
<gene>
    <name evidence="2" type="ORF">AKJ31_04745</name>
</gene>
<accession>A0A0M0I5R2</accession>
<reference evidence="3" key="1">
    <citation type="submission" date="2015-08" db="EMBL/GenBank/DDBJ databases">
        <title>Vibrio galatheae sp. nov., a novel member of the Vibrionaceae family isolated from the Solomon Islands.</title>
        <authorList>
            <person name="Giubergia S."/>
            <person name="Machado H."/>
            <person name="Mateiu R.V."/>
            <person name="Gram L."/>
        </authorList>
    </citation>
    <scope>NUCLEOTIDE SEQUENCE [LARGE SCALE GENOMIC DNA]</scope>
    <source>
        <strain evidence="3">DSM 19134</strain>
    </source>
</reference>
<feature type="transmembrane region" description="Helical" evidence="1">
    <location>
        <begin position="69"/>
        <end position="86"/>
    </location>
</feature>
<evidence type="ECO:0000313" key="2">
    <source>
        <dbReference type="EMBL" id="KOO09666.1"/>
    </source>
</evidence>
<keyword evidence="1" id="KW-0812">Transmembrane</keyword>
<keyword evidence="1" id="KW-0472">Membrane</keyword>
<feature type="transmembrane region" description="Helical" evidence="1">
    <location>
        <begin position="106"/>
        <end position="132"/>
    </location>
</feature>
<feature type="transmembrane region" description="Helical" evidence="1">
    <location>
        <begin position="12"/>
        <end position="33"/>
    </location>
</feature>
<feature type="transmembrane region" description="Helical" evidence="1">
    <location>
        <begin position="39"/>
        <end position="57"/>
    </location>
</feature>
<dbReference type="EMBL" id="LHPI01000001">
    <property type="protein sequence ID" value="KOO09666.1"/>
    <property type="molecule type" value="Genomic_DNA"/>
</dbReference>
<evidence type="ECO:0000313" key="3">
    <source>
        <dbReference type="Proteomes" id="UP000037530"/>
    </source>
</evidence>
<proteinExistence type="predicted"/>
<keyword evidence="3" id="KW-1185">Reference proteome</keyword>
<comment type="caution">
    <text evidence="2">The sequence shown here is derived from an EMBL/GenBank/DDBJ whole genome shotgun (WGS) entry which is preliminary data.</text>
</comment>
<dbReference type="PATRIC" id="fig|171383.3.peg.977"/>
<dbReference type="Proteomes" id="UP000037530">
    <property type="component" value="Unassembled WGS sequence"/>
</dbReference>
<name>A0A0M0I5R2_9VIBR</name>
<protein>
    <submittedName>
        <fullName evidence="2">Uncharacterized protein</fullName>
    </submittedName>
</protein>
<keyword evidence="1" id="KW-1133">Transmembrane helix</keyword>
<evidence type="ECO:0000256" key="1">
    <source>
        <dbReference type="SAM" id="Phobius"/>
    </source>
</evidence>
<dbReference type="AlphaFoldDB" id="A0A0M0I5R2"/>
<sequence>MRELIVKNTLVTLVVGSSIIWLISLGDFLATASRYPADYMYLVLGIVLAVLISIYTVRDLEENSWHKSFAIYFVYYFGALSLFADGHQAGWSHSESLLDKLFMSGFYLFVFSFSFVVPLIIGLISFTHAYLLSIAVTNRRV</sequence>